<comment type="caution">
    <text evidence="2">The sequence shown here is derived from an EMBL/GenBank/DDBJ whole genome shotgun (WGS) entry which is preliminary data.</text>
</comment>
<feature type="region of interest" description="Disordered" evidence="1">
    <location>
        <begin position="51"/>
        <end position="84"/>
    </location>
</feature>
<evidence type="ECO:0000256" key="1">
    <source>
        <dbReference type="SAM" id="MobiDB-lite"/>
    </source>
</evidence>
<dbReference type="Proteomes" id="UP001163846">
    <property type="component" value="Unassembled WGS sequence"/>
</dbReference>
<gene>
    <name evidence="2" type="ORF">F5878DRAFT_702798</name>
</gene>
<sequence length="377" mass="41443">MSLPSNYTTIQMLPEDQKFNGENYTFFKATILSTGHLKGLQLYWEGKINIPKGSPDPKEDKAMTSTSTPESTIPASAPKLVPSPTAINDPSPTLLEYELRESVAYLTLWNNIKNPNGLGIPHGLSSSELWSYLETEFLKVTAIARQEGRQLTCRYTEKMRILLKEANDCGSGITPTQFNTIFLDSFPRTPVWLVPMGNLMGETSFSVIESRLEEFFLHTGGGSKSAAVSISSGHCVSALQAEVEHLKALMSQGRSRGPANPNLVCSNPNCKGKGHLIQSCWKLGGGKQGQYPKWWKGQRDIPVINPFANQVTTNHSSDSSTVGNIYTLSATMFKAIAKPFTTLLGPCHRRSQSSNQRHRELLNVSAVIEPADTVKLL</sequence>
<keyword evidence="3" id="KW-1185">Reference proteome</keyword>
<accession>A0AA38PFJ2</accession>
<feature type="compositionally biased region" description="Polar residues" evidence="1">
    <location>
        <begin position="63"/>
        <end position="74"/>
    </location>
</feature>
<organism evidence="2 3">
    <name type="scientific">Lentinula raphanica</name>
    <dbReference type="NCBI Taxonomy" id="153919"/>
    <lineage>
        <taxon>Eukaryota</taxon>
        <taxon>Fungi</taxon>
        <taxon>Dikarya</taxon>
        <taxon>Basidiomycota</taxon>
        <taxon>Agaricomycotina</taxon>
        <taxon>Agaricomycetes</taxon>
        <taxon>Agaricomycetidae</taxon>
        <taxon>Agaricales</taxon>
        <taxon>Marasmiineae</taxon>
        <taxon>Omphalotaceae</taxon>
        <taxon>Lentinula</taxon>
    </lineage>
</organism>
<protein>
    <submittedName>
        <fullName evidence="2">Uncharacterized protein</fullName>
    </submittedName>
</protein>
<reference evidence="2" key="1">
    <citation type="submission" date="2022-08" db="EMBL/GenBank/DDBJ databases">
        <authorList>
            <consortium name="DOE Joint Genome Institute"/>
            <person name="Min B."/>
            <person name="Riley R."/>
            <person name="Sierra-Patev S."/>
            <person name="Naranjo-Ortiz M."/>
            <person name="Looney B."/>
            <person name="Konkel Z."/>
            <person name="Slot J.C."/>
            <person name="Sakamoto Y."/>
            <person name="Steenwyk J.L."/>
            <person name="Rokas A."/>
            <person name="Carro J."/>
            <person name="Camarero S."/>
            <person name="Ferreira P."/>
            <person name="Molpeceres G."/>
            <person name="Ruiz-Duenas F.J."/>
            <person name="Serrano A."/>
            <person name="Henrissat B."/>
            <person name="Drula E."/>
            <person name="Hughes K.W."/>
            <person name="Mata J.L."/>
            <person name="Ishikawa N.K."/>
            <person name="Vargas-Isla R."/>
            <person name="Ushijima S."/>
            <person name="Smith C.A."/>
            <person name="Ahrendt S."/>
            <person name="Andreopoulos W."/>
            <person name="He G."/>
            <person name="Labutti K."/>
            <person name="Lipzen A."/>
            <person name="Ng V."/>
            <person name="Sandor L."/>
            <person name="Barry K."/>
            <person name="Martinez A.T."/>
            <person name="Xiao Y."/>
            <person name="Gibbons J.G."/>
            <person name="Terashima K."/>
            <person name="Hibbett D.S."/>
            <person name="Grigoriev I.V."/>
        </authorList>
    </citation>
    <scope>NUCLEOTIDE SEQUENCE</scope>
    <source>
        <strain evidence="2">TFB9207</strain>
    </source>
</reference>
<evidence type="ECO:0000313" key="3">
    <source>
        <dbReference type="Proteomes" id="UP001163846"/>
    </source>
</evidence>
<name>A0AA38PFJ2_9AGAR</name>
<proteinExistence type="predicted"/>
<dbReference type="AlphaFoldDB" id="A0AA38PFJ2"/>
<evidence type="ECO:0000313" key="2">
    <source>
        <dbReference type="EMBL" id="KAJ3841738.1"/>
    </source>
</evidence>
<dbReference type="EMBL" id="MU806029">
    <property type="protein sequence ID" value="KAJ3841738.1"/>
    <property type="molecule type" value="Genomic_DNA"/>
</dbReference>